<dbReference type="HOGENOM" id="CLU_1773308_0_0_9"/>
<dbReference type="Proteomes" id="UP000019050">
    <property type="component" value="Unassembled WGS sequence"/>
</dbReference>
<protein>
    <submittedName>
        <fullName evidence="1">Uncharacterized protein</fullName>
    </submittedName>
</protein>
<dbReference type="SUPFAM" id="SSF47413">
    <property type="entry name" value="lambda repressor-like DNA-binding domains"/>
    <property type="match status" value="1"/>
</dbReference>
<accession>W1Q2K3</accession>
<dbReference type="EMBL" id="ACIN03000013">
    <property type="protein sequence ID" value="ESK65303.1"/>
    <property type="molecule type" value="Genomic_DNA"/>
</dbReference>
<dbReference type="GO" id="GO:0003677">
    <property type="term" value="F:DNA binding"/>
    <property type="evidence" value="ECO:0007669"/>
    <property type="project" value="InterPro"/>
</dbReference>
<sequence length="146" mass="17211">MNSRDWPDGWERVLALSKTDSQGRAIEITDEEEKELKQLGRYFWGKETRGESSPKIKEQVREMRLKLVKENIDAINKFLRKHKLSYAEFAKLTGLSRTWYPTMVKDKTVVATDVADRLKEKFGLVLNSKRDYSRMRSRILRGENNE</sequence>
<comment type="caution">
    <text evidence="1">The sequence shown here is derived from an EMBL/GenBank/DDBJ whole genome shotgun (WGS) entry which is preliminary data.</text>
</comment>
<dbReference type="AlphaFoldDB" id="W1Q2K3"/>
<gene>
    <name evidence="1" type="ORF">GCWU000182_001464</name>
</gene>
<dbReference type="STRING" id="592010.GCWU000182_001464"/>
<dbReference type="GeneID" id="84817966"/>
<reference evidence="1" key="1">
    <citation type="submission" date="2013-06" db="EMBL/GenBank/DDBJ databases">
        <authorList>
            <person name="Weinstock G."/>
            <person name="Sodergren E."/>
            <person name="Clifton S."/>
            <person name="Fulton L."/>
            <person name="Fulton B."/>
            <person name="Courtney L."/>
            <person name="Fronick C."/>
            <person name="Harrison M."/>
            <person name="Strong C."/>
            <person name="Farmer C."/>
            <person name="Delahaunty K."/>
            <person name="Markovic C."/>
            <person name="Hall O."/>
            <person name="Minx P."/>
            <person name="Tomlinson C."/>
            <person name="Mitreva M."/>
            <person name="Nelson J."/>
            <person name="Hou S."/>
            <person name="Wollam A."/>
            <person name="Pepin K.H."/>
            <person name="Johnson M."/>
            <person name="Bhonagiri V."/>
            <person name="Nash W.E."/>
            <person name="Warren W."/>
            <person name="Chinwalla A."/>
            <person name="Mardis E.R."/>
            <person name="Wilson R.K."/>
        </authorList>
    </citation>
    <scope>NUCLEOTIDE SEQUENCE [LARGE SCALE GENOMIC DNA]</scope>
    <source>
        <strain evidence="1">ATCC 49176</strain>
    </source>
</reference>
<evidence type="ECO:0000313" key="1">
    <source>
        <dbReference type="EMBL" id="ESK65303.1"/>
    </source>
</evidence>
<organism evidence="1 2">
    <name type="scientific">Abiotrophia defectiva ATCC 49176</name>
    <dbReference type="NCBI Taxonomy" id="592010"/>
    <lineage>
        <taxon>Bacteria</taxon>
        <taxon>Bacillati</taxon>
        <taxon>Bacillota</taxon>
        <taxon>Bacilli</taxon>
        <taxon>Lactobacillales</taxon>
        <taxon>Aerococcaceae</taxon>
        <taxon>Abiotrophia</taxon>
    </lineage>
</organism>
<proteinExistence type="predicted"/>
<keyword evidence="2" id="KW-1185">Reference proteome</keyword>
<dbReference type="RefSeq" id="WP_023392106.1">
    <property type="nucleotide sequence ID" value="NZ_KI535340.1"/>
</dbReference>
<dbReference type="InterPro" id="IPR010982">
    <property type="entry name" value="Lambda_DNA-bd_dom_sf"/>
</dbReference>
<name>W1Q2K3_ABIDE</name>
<evidence type="ECO:0000313" key="2">
    <source>
        <dbReference type="Proteomes" id="UP000019050"/>
    </source>
</evidence>